<dbReference type="InterPro" id="IPR017853">
    <property type="entry name" value="GH"/>
</dbReference>
<dbReference type="GO" id="GO:0008061">
    <property type="term" value="F:chitin binding"/>
    <property type="evidence" value="ECO:0007669"/>
    <property type="project" value="InterPro"/>
</dbReference>
<reference evidence="3" key="1">
    <citation type="submission" date="2020-04" db="EMBL/GenBank/DDBJ databases">
        <authorList>
            <person name="Zhang T."/>
        </authorList>
    </citation>
    <scope>NUCLEOTIDE SEQUENCE</scope>
    <source>
        <strain evidence="3">HKST-UBA09</strain>
    </source>
</reference>
<dbReference type="Gene3D" id="3.20.20.80">
    <property type="entry name" value="Glycosidases"/>
    <property type="match status" value="1"/>
</dbReference>
<dbReference type="InterPro" id="IPR029070">
    <property type="entry name" value="Chitinase_insertion_sf"/>
</dbReference>
<dbReference type="GO" id="GO:0005975">
    <property type="term" value="P:carbohydrate metabolic process"/>
    <property type="evidence" value="ECO:0007669"/>
    <property type="project" value="InterPro"/>
</dbReference>
<feature type="domain" description="GH18" evidence="2">
    <location>
        <begin position="49"/>
        <end position="365"/>
    </location>
</feature>
<name>A0A955LC15_9BACT</name>
<protein>
    <recommendedName>
        <fullName evidence="2">GH18 domain-containing protein</fullName>
    </recommendedName>
</protein>
<dbReference type="Pfam" id="PF00704">
    <property type="entry name" value="Glyco_hydro_18"/>
    <property type="match status" value="1"/>
</dbReference>
<evidence type="ECO:0000256" key="1">
    <source>
        <dbReference type="SAM" id="MobiDB-lite"/>
    </source>
</evidence>
<dbReference type="AlphaFoldDB" id="A0A955LC15"/>
<proteinExistence type="predicted"/>
<organism evidence="3 4">
    <name type="scientific">Candidatus Dojkabacteria bacterium</name>
    <dbReference type="NCBI Taxonomy" id="2099670"/>
    <lineage>
        <taxon>Bacteria</taxon>
        <taxon>Candidatus Dojkabacteria</taxon>
    </lineage>
</organism>
<dbReference type="Gene3D" id="3.10.50.10">
    <property type="match status" value="1"/>
</dbReference>
<dbReference type="PROSITE" id="PS51910">
    <property type="entry name" value="GH18_2"/>
    <property type="match status" value="1"/>
</dbReference>
<comment type="caution">
    <text evidence="3">The sequence shown here is derived from an EMBL/GenBank/DDBJ whole genome shotgun (WGS) entry which is preliminary data.</text>
</comment>
<feature type="region of interest" description="Disordered" evidence="1">
    <location>
        <begin position="31"/>
        <end position="52"/>
    </location>
</feature>
<dbReference type="EMBL" id="JAGQLF010000106">
    <property type="protein sequence ID" value="MCA9387378.1"/>
    <property type="molecule type" value="Genomic_DNA"/>
</dbReference>
<evidence type="ECO:0000313" key="3">
    <source>
        <dbReference type="EMBL" id="MCA9387378.1"/>
    </source>
</evidence>
<evidence type="ECO:0000259" key="2">
    <source>
        <dbReference type="PROSITE" id="PS51910"/>
    </source>
</evidence>
<dbReference type="PANTHER" id="PTHR46066">
    <property type="entry name" value="CHITINASE DOMAIN-CONTAINING PROTEIN 1 FAMILY MEMBER"/>
    <property type="match status" value="1"/>
</dbReference>
<reference evidence="3" key="2">
    <citation type="journal article" date="2021" name="Microbiome">
        <title>Successional dynamics and alternative stable states in a saline activated sludge microbial community over 9 years.</title>
        <authorList>
            <person name="Wang Y."/>
            <person name="Ye J."/>
            <person name="Ju F."/>
            <person name="Liu L."/>
            <person name="Boyd J.A."/>
            <person name="Deng Y."/>
            <person name="Parks D.H."/>
            <person name="Jiang X."/>
            <person name="Yin X."/>
            <person name="Woodcroft B.J."/>
            <person name="Tyson G.W."/>
            <person name="Hugenholtz P."/>
            <person name="Polz M.F."/>
            <person name="Zhang T."/>
        </authorList>
    </citation>
    <scope>NUCLEOTIDE SEQUENCE</scope>
    <source>
        <strain evidence="3">HKST-UBA09</strain>
    </source>
</reference>
<dbReference type="InterPro" id="IPR011583">
    <property type="entry name" value="Chitinase_II/V-like_cat"/>
</dbReference>
<evidence type="ECO:0000313" key="4">
    <source>
        <dbReference type="Proteomes" id="UP000714915"/>
    </source>
</evidence>
<sequence length="365" mass="41633">MQKLFLLGIVLLGVGFIYIKHHDAQVLKNTPADSTEMVEETQREKSNSEESIIPVQSQTETVFVPYWNMFNTSELSSYDSVIYFGISATKDGINKEDQGFANISKFVQSTDNSQTYLTLRMLNAESNLEILENTQAQQKIIDETINLANDNGFDGIVLDLELSVIPFTNVKDNISLFVTSFSKELRNQNLAFLITLYGDTYYRSRPYDVKVIGKEADEVLIMAYDFHKSRGEPGPNFPFEGQHEYGYDFQQMVHDFSQDVPVEKLTVIFGMYGYNWTLGSEDKPLKAATAVTLASAEEAFIDSCNYTNCTSARDKDSAEMKVTYADDEHYKHVVWFEDESSVETKSEYLKKQGIGKIGYWTWGYW</sequence>
<dbReference type="Proteomes" id="UP000714915">
    <property type="component" value="Unassembled WGS sequence"/>
</dbReference>
<dbReference type="PANTHER" id="PTHR46066:SF2">
    <property type="entry name" value="CHITINASE DOMAIN-CONTAINING PROTEIN 1"/>
    <property type="match status" value="1"/>
</dbReference>
<dbReference type="InterPro" id="IPR001223">
    <property type="entry name" value="Glyco_hydro18_cat"/>
</dbReference>
<accession>A0A955LC15</accession>
<gene>
    <name evidence="3" type="ORF">KC669_05085</name>
</gene>
<dbReference type="SMART" id="SM00636">
    <property type="entry name" value="Glyco_18"/>
    <property type="match status" value="1"/>
</dbReference>
<dbReference type="SUPFAM" id="SSF51445">
    <property type="entry name" value="(Trans)glycosidases"/>
    <property type="match status" value="1"/>
</dbReference>